<dbReference type="AlphaFoldDB" id="A0A3M6T6W1"/>
<evidence type="ECO:0000256" key="3">
    <source>
        <dbReference type="ARBA" id="ARBA00022475"/>
    </source>
</evidence>
<comment type="subcellular location">
    <subcellularLocation>
        <location evidence="1">Cell membrane</location>
        <topology evidence="1">Multi-pass membrane protein</topology>
    </subcellularLocation>
</comment>
<evidence type="ECO:0000256" key="9">
    <source>
        <dbReference type="ARBA" id="ARBA00023303"/>
    </source>
</evidence>
<proteinExistence type="predicted"/>
<dbReference type="SUPFAM" id="SSF48403">
    <property type="entry name" value="Ankyrin repeat"/>
    <property type="match status" value="1"/>
</dbReference>
<gene>
    <name evidence="11" type="ORF">pdam_00024651</name>
</gene>
<keyword evidence="8" id="KW-0406">Ion transport</keyword>
<evidence type="ECO:0000256" key="8">
    <source>
        <dbReference type="ARBA" id="ARBA00023065"/>
    </source>
</evidence>
<dbReference type="GO" id="GO:0098703">
    <property type="term" value="P:calcium ion import across plasma membrane"/>
    <property type="evidence" value="ECO:0007669"/>
    <property type="project" value="TreeGrafter"/>
</dbReference>
<organism evidence="11 12">
    <name type="scientific">Pocillopora damicornis</name>
    <name type="common">Cauliflower coral</name>
    <name type="synonym">Millepora damicornis</name>
    <dbReference type="NCBI Taxonomy" id="46731"/>
    <lineage>
        <taxon>Eukaryota</taxon>
        <taxon>Metazoa</taxon>
        <taxon>Cnidaria</taxon>
        <taxon>Anthozoa</taxon>
        <taxon>Hexacorallia</taxon>
        <taxon>Scleractinia</taxon>
        <taxon>Astrocoeniina</taxon>
        <taxon>Pocilloporidae</taxon>
        <taxon>Pocillopora</taxon>
    </lineage>
</organism>
<dbReference type="InterPro" id="IPR024862">
    <property type="entry name" value="TRPV"/>
</dbReference>
<dbReference type="OrthoDB" id="10347777at2759"/>
<keyword evidence="4" id="KW-0109">Calcium transport</keyword>
<keyword evidence="9" id="KW-0407">Ion channel</keyword>
<dbReference type="GO" id="GO:0005886">
    <property type="term" value="C:plasma membrane"/>
    <property type="evidence" value="ECO:0007669"/>
    <property type="project" value="UniProtKB-SubCell"/>
</dbReference>
<evidence type="ECO:0000313" key="12">
    <source>
        <dbReference type="Proteomes" id="UP000275408"/>
    </source>
</evidence>
<reference evidence="11 12" key="1">
    <citation type="journal article" date="2018" name="Sci. Rep.">
        <title>Comparative analysis of the Pocillopora damicornis genome highlights role of immune system in coral evolution.</title>
        <authorList>
            <person name="Cunning R."/>
            <person name="Bay R.A."/>
            <person name="Gillette P."/>
            <person name="Baker A.C."/>
            <person name="Traylor-Knowles N."/>
        </authorList>
    </citation>
    <scope>NUCLEOTIDE SEQUENCE [LARGE SCALE GENOMIC DNA]</scope>
    <source>
        <strain evidence="11">RSMAS</strain>
        <tissue evidence="11">Whole animal</tissue>
    </source>
</reference>
<comment type="caution">
    <text evidence="11">The sequence shown here is derived from an EMBL/GenBank/DDBJ whole genome shotgun (WGS) entry which is preliminary data.</text>
</comment>
<dbReference type="GO" id="GO:0005262">
    <property type="term" value="F:calcium channel activity"/>
    <property type="evidence" value="ECO:0007669"/>
    <property type="project" value="UniProtKB-KW"/>
</dbReference>
<dbReference type="InterPro" id="IPR002110">
    <property type="entry name" value="Ankyrin_rpt"/>
</dbReference>
<dbReference type="Gene3D" id="1.25.40.20">
    <property type="entry name" value="Ankyrin repeat-containing domain"/>
    <property type="match status" value="1"/>
</dbReference>
<dbReference type="Proteomes" id="UP000275408">
    <property type="component" value="Unassembled WGS sequence"/>
</dbReference>
<evidence type="ECO:0008006" key="13">
    <source>
        <dbReference type="Google" id="ProtNLM"/>
    </source>
</evidence>
<keyword evidence="10" id="KW-0472">Membrane</keyword>
<sequence>MEKREQELLEHNGKYNNNKLEPQFDIHQESVLEDEYDGEFWLKVASKQRNGLSWSRAMDVVTVETMIQNFKESGELEDKDPVLLMFKQWPQSKKYQDNFGKLPGLEQKTNRLLEIMLESELNSSNEYQTFRDEEDNTRRTLLHYAAELGYLYVTKTLAKKCPGLLILKTEQTKEKRSMLPVELALEAENDEVAAYLVRVMWHERVQGLFYWRPEVNVRNPQPSFFSFKSIIENPKMKETVVAVLDQMMNPHWPHLPKRKDSYENEKEKEVIEGAWRTITDDPLDYHFYYHILDADEGGRPPKIMMPGGYEQTENKYFKWRDNSCLHVIAKSRNMEALQHPVVRMLINRLLEILLRSDLNLGNRYETFRDVNDKTKRTLLHYAAELGFLQVAKTLVKQCPSLLSLETKRPRTTRAMLPVEVALLVEKDEVAAYLIRTMWHERVQSLFSWRPDDMTKPPQPSFFSFKSLIENPKMKMVNPHWPHLPKRKESYKNEHEKEGIEGAWRAITDDPMDYHFYYHILDSDEGGCPPRLTMPGREKQIDNKHFSWRDRSCLHLIAKSKNKEALQHPVVRMLVKTKWKSYGHFFLSLQAALYVIFLLCLSYSSLSASTTVDPTQYGGEADSLRGFCEIFTLIMVVFYICEEINQMR</sequence>
<evidence type="ECO:0000256" key="4">
    <source>
        <dbReference type="ARBA" id="ARBA00022568"/>
    </source>
</evidence>
<keyword evidence="3" id="KW-1003">Cell membrane</keyword>
<evidence type="ECO:0000256" key="1">
    <source>
        <dbReference type="ARBA" id="ARBA00004651"/>
    </source>
</evidence>
<dbReference type="PANTHER" id="PTHR10582">
    <property type="entry name" value="TRANSIENT RECEPTOR POTENTIAL ION CHANNEL PROTEIN"/>
    <property type="match status" value="1"/>
</dbReference>
<dbReference type="SMART" id="SM00248">
    <property type="entry name" value="ANK"/>
    <property type="match status" value="4"/>
</dbReference>
<evidence type="ECO:0000313" key="11">
    <source>
        <dbReference type="EMBL" id="RMX37043.1"/>
    </source>
</evidence>
<keyword evidence="12" id="KW-1185">Reference proteome</keyword>
<dbReference type="EMBL" id="RCHS01004203">
    <property type="protein sequence ID" value="RMX37043.1"/>
    <property type="molecule type" value="Genomic_DNA"/>
</dbReference>
<protein>
    <recommendedName>
        <fullName evidence="13">Ion transport domain-containing protein</fullName>
    </recommendedName>
</protein>
<name>A0A3M6T6W1_POCDA</name>
<evidence type="ECO:0000256" key="6">
    <source>
        <dbReference type="ARBA" id="ARBA00022737"/>
    </source>
</evidence>
<evidence type="ECO:0000256" key="2">
    <source>
        <dbReference type="ARBA" id="ARBA00022448"/>
    </source>
</evidence>
<keyword evidence="10" id="KW-1133">Transmembrane helix</keyword>
<feature type="transmembrane region" description="Helical" evidence="10">
    <location>
        <begin position="581"/>
        <end position="603"/>
    </location>
</feature>
<dbReference type="InterPro" id="IPR036770">
    <property type="entry name" value="Ankyrin_rpt-contain_sf"/>
</dbReference>
<feature type="non-terminal residue" evidence="11">
    <location>
        <position position="647"/>
    </location>
</feature>
<keyword evidence="6" id="KW-0677">Repeat</keyword>
<evidence type="ECO:0000256" key="7">
    <source>
        <dbReference type="ARBA" id="ARBA00022837"/>
    </source>
</evidence>
<dbReference type="PANTHER" id="PTHR10582:SF2">
    <property type="entry name" value="INACTIVE"/>
    <property type="match status" value="1"/>
</dbReference>
<keyword evidence="10" id="KW-0812">Transmembrane</keyword>
<keyword evidence="2" id="KW-0813">Transport</keyword>
<keyword evidence="5" id="KW-0107">Calcium channel</keyword>
<evidence type="ECO:0000256" key="10">
    <source>
        <dbReference type="SAM" id="Phobius"/>
    </source>
</evidence>
<keyword evidence="7" id="KW-0106">Calcium</keyword>
<accession>A0A3M6T6W1</accession>
<evidence type="ECO:0000256" key="5">
    <source>
        <dbReference type="ARBA" id="ARBA00022673"/>
    </source>
</evidence>